<dbReference type="SMART" id="SM00849">
    <property type="entry name" value="Lactamase_B"/>
    <property type="match status" value="1"/>
</dbReference>
<name>A0A9P4IR23_9PEZI</name>
<dbReference type="PANTHER" id="PTHR42951:SF4">
    <property type="entry name" value="ACYL-COENZYME A THIOESTERASE MBLAC2"/>
    <property type="match status" value="1"/>
</dbReference>
<reference evidence="2" key="1">
    <citation type="journal article" date="2020" name="Stud. Mycol.">
        <title>101 Dothideomycetes genomes: a test case for predicting lifestyles and emergence of pathogens.</title>
        <authorList>
            <person name="Haridas S."/>
            <person name="Albert R."/>
            <person name="Binder M."/>
            <person name="Bloem J."/>
            <person name="Labutti K."/>
            <person name="Salamov A."/>
            <person name="Andreopoulos B."/>
            <person name="Baker S."/>
            <person name="Barry K."/>
            <person name="Bills G."/>
            <person name="Bluhm B."/>
            <person name="Cannon C."/>
            <person name="Castanera R."/>
            <person name="Culley D."/>
            <person name="Daum C."/>
            <person name="Ezra D."/>
            <person name="Gonzalez J."/>
            <person name="Henrissat B."/>
            <person name="Kuo A."/>
            <person name="Liang C."/>
            <person name="Lipzen A."/>
            <person name="Lutzoni F."/>
            <person name="Magnuson J."/>
            <person name="Mondo S."/>
            <person name="Nolan M."/>
            <person name="Ohm R."/>
            <person name="Pangilinan J."/>
            <person name="Park H.-J."/>
            <person name="Ramirez L."/>
            <person name="Alfaro M."/>
            <person name="Sun H."/>
            <person name="Tritt A."/>
            <person name="Yoshinaga Y."/>
            <person name="Zwiers L.-H."/>
            <person name="Turgeon B."/>
            <person name="Goodwin S."/>
            <person name="Spatafora J."/>
            <person name="Crous P."/>
            <person name="Grigoriev I."/>
        </authorList>
    </citation>
    <scope>NUCLEOTIDE SEQUENCE</scope>
    <source>
        <strain evidence="2">CBS 260.36</strain>
    </source>
</reference>
<dbReference type="EMBL" id="ML996093">
    <property type="protein sequence ID" value="KAF2148492.1"/>
    <property type="molecule type" value="Genomic_DNA"/>
</dbReference>
<dbReference type="Proteomes" id="UP000799439">
    <property type="component" value="Unassembled WGS sequence"/>
</dbReference>
<protein>
    <recommendedName>
        <fullName evidence="1">Metallo-beta-lactamase domain-containing protein</fullName>
    </recommendedName>
</protein>
<dbReference type="AlphaFoldDB" id="A0A9P4IR23"/>
<feature type="domain" description="Metallo-beta-lactamase" evidence="1">
    <location>
        <begin position="16"/>
        <end position="267"/>
    </location>
</feature>
<dbReference type="OrthoDB" id="3341310at2759"/>
<dbReference type="Pfam" id="PF00753">
    <property type="entry name" value="Lactamase_B"/>
    <property type="match status" value="1"/>
</dbReference>
<sequence length="359" mass="40623">MSAENHTSSFAAARLNASTFVITEDDSYGEKPLMYAKIYDDPPALLLSDTGCNSPSENSKNAQFIRLRDFLEHYPIPDLGEPINPDGRRAYVVIATHCHYDHIGGISQFRSTENNNQQADVVASNDGAPFVLEDLWEHSLYKDLGLPEPDYRPSIWAQHKSQLFFDQGSVHAVPHDEIDRVKALGYHDLDITILNTPGHTPDELAWYDRKERHLFVGDSMYYTGGQGPFPGTFAGPIILPKEADLVAYMRSMREMLQFVVQENACGEAGSERKLRVGCGHVNSDEDAFEMLDNIIDFLEAILEHKIPISKRQTIRGEENWSFVSEVMGREVGLRAPARLFEEYETRNRPKHTQQAGTWH</sequence>
<accession>A0A9P4IR23</accession>
<dbReference type="InterPro" id="IPR036866">
    <property type="entry name" value="RibonucZ/Hydroxyglut_hydro"/>
</dbReference>
<evidence type="ECO:0000259" key="1">
    <source>
        <dbReference type="SMART" id="SM00849"/>
    </source>
</evidence>
<dbReference type="PANTHER" id="PTHR42951">
    <property type="entry name" value="METALLO-BETA-LACTAMASE DOMAIN-CONTAINING"/>
    <property type="match status" value="1"/>
</dbReference>
<evidence type="ECO:0000313" key="3">
    <source>
        <dbReference type="Proteomes" id="UP000799439"/>
    </source>
</evidence>
<organism evidence="2 3">
    <name type="scientific">Myriangium duriaei CBS 260.36</name>
    <dbReference type="NCBI Taxonomy" id="1168546"/>
    <lineage>
        <taxon>Eukaryota</taxon>
        <taxon>Fungi</taxon>
        <taxon>Dikarya</taxon>
        <taxon>Ascomycota</taxon>
        <taxon>Pezizomycotina</taxon>
        <taxon>Dothideomycetes</taxon>
        <taxon>Dothideomycetidae</taxon>
        <taxon>Myriangiales</taxon>
        <taxon>Myriangiaceae</taxon>
        <taxon>Myriangium</taxon>
    </lineage>
</organism>
<comment type="caution">
    <text evidence="2">The sequence shown here is derived from an EMBL/GenBank/DDBJ whole genome shotgun (WGS) entry which is preliminary data.</text>
</comment>
<keyword evidence="3" id="KW-1185">Reference proteome</keyword>
<gene>
    <name evidence="2" type="ORF">K461DRAFT_329994</name>
</gene>
<proteinExistence type="predicted"/>
<dbReference type="InterPro" id="IPR050855">
    <property type="entry name" value="NDM-1-like"/>
</dbReference>
<dbReference type="InterPro" id="IPR001279">
    <property type="entry name" value="Metallo-B-lactamas"/>
</dbReference>
<dbReference type="SUPFAM" id="SSF56281">
    <property type="entry name" value="Metallo-hydrolase/oxidoreductase"/>
    <property type="match status" value="1"/>
</dbReference>
<dbReference type="Gene3D" id="3.60.15.10">
    <property type="entry name" value="Ribonuclease Z/Hydroxyacylglutathione hydrolase-like"/>
    <property type="match status" value="1"/>
</dbReference>
<evidence type="ECO:0000313" key="2">
    <source>
        <dbReference type="EMBL" id="KAF2148492.1"/>
    </source>
</evidence>